<organism evidence="2 3">
    <name type="scientific">Trifolium medium</name>
    <dbReference type="NCBI Taxonomy" id="97028"/>
    <lineage>
        <taxon>Eukaryota</taxon>
        <taxon>Viridiplantae</taxon>
        <taxon>Streptophyta</taxon>
        <taxon>Embryophyta</taxon>
        <taxon>Tracheophyta</taxon>
        <taxon>Spermatophyta</taxon>
        <taxon>Magnoliopsida</taxon>
        <taxon>eudicotyledons</taxon>
        <taxon>Gunneridae</taxon>
        <taxon>Pentapetalae</taxon>
        <taxon>rosids</taxon>
        <taxon>fabids</taxon>
        <taxon>Fabales</taxon>
        <taxon>Fabaceae</taxon>
        <taxon>Papilionoideae</taxon>
        <taxon>50 kb inversion clade</taxon>
        <taxon>NPAAA clade</taxon>
        <taxon>Hologalegina</taxon>
        <taxon>IRL clade</taxon>
        <taxon>Trifolieae</taxon>
        <taxon>Trifolium</taxon>
    </lineage>
</organism>
<accession>A0A392VY88</accession>
<name>A0A392VY88_9FABA</name>
<evidence type="ECO:0000313" key="3">
    <source>
        <dbReference type="Proteomes" id="UP000265520"/>
    </source>
</evidence>
<feature type="region of interest" description="Disordered" evidence="1">
    <location>
        <begin position="14"/>
        <end position="41"/>
    </location>
</feature>
<dbReference type="AlphaFoldDB" id="A0A392VY88"/>
<keyword evidence="3" id="KW-1185">Reference proteome</keyword>
<evidence type="ECO:0000256" key="1">
    <source>
        <dbReference type="SAM" id="MobiDB-lite"/>
    </source>
</evidence>
<dbReference type="EMBL" id="LXQA011326896">
    <property type="protein sequence ID" value="MCI93354.1"/>
    <property type="molecule type" value="Genomic_DNA"/>
</dbReference>
<evidence type="ECO:0000313" key="2">
    <source>
        <dbReference type="EMBL" id="MCI93354.1"/>
    </source>
</evidence>
<feature type="compositionally biased region" description="Polar residues" evidence="1">
    <location>
        <begin position="19"/>
        <end position="41"/>
    </location>
</feature>
<sequence>MMTLTLLDVAAITGLRPTGDTNDPTQGSENFTFDYTENTFS</sequence>
<proteinExistence type="predicted"/>
<protein>
    <submittedName>
        <fullName evidence="2">Uncharacterized protein</fullName>
    </submittedName>
</protein>
<reference evidence="2 3" key="1">
    <citation type="journal article" date="2018" name="Front. Plant Sci.">
        <title>Red Clover (Trifolium pratense) and Zigzag Clover (T. medium) - A Picture of Genomic Similarities and Differences.</title>
        <authorList>
            <person name="Dluhosova J."/>
            <person name="Istvanek J."/>
            <person name="Nedelnik J."/>
            <person name="Repkova J."/>
        </authorList>
    </citation>
    <scope>NUCLEOTIDE SEQUENCE [LARGE SCALE GENOMIC DNA]</scope>
    <source>
        <strain evidence="3">cv. 10/8</strain>
        <tissue evidence="2">Leaf</tissue>
    </source>
</reference>
<dbReference type="Proteomes" id="UP000265520">
    <property type="component" value="Unassembled WGS sequence"/>
</dbReference>
<comment type="caution">
    <text evidence="2">The sequence shown here is derived from an EMBL/GenBank/DDBJ whole genome shotgun (WGS) entry which is preliminary data.</text>
</comment>
<feature type="non-terminal residue" evidence="2">
    <location>
        <position position="41"/>
    </location>
</feature>